<name>A0AAE7X0N9_9CAUD</name>
<organism evidence="2 3">
    <name type="scientific">Erwinia phage AH04</name>
    <dbReference type="NCBI Taxonomy" id="2869569"/>
    <lineage>
        <taxon>Viruses</taxon>
        <taxon>Duplodnaviria</taxon>
        <taxon>Heunggongvirae</taxon>
        <taxon>Uroviricota</taxon>
        <taxon>Caudoviricetes</taxon>
        <taxon>Chimalliviridae</taxon>
        <taxon>Meadowvirus</taxon>
        <taxon>Meadowvirus AH04</taxon>
    </lineage>
</organism>
<feature type="compositionally biased region" description="Low complexity" evidence="1">
    <location>
        <begin position="7"/>
        <end position="18"/>
    </location>
</feature>
<sequence length="585" mass="65044">MSSNLFSGSATSTADTTGVVPANQPNLMNEGDIKRILYLDQIYDPDIHPVADMAKYLVPLEGTVVIDVDDNRFLIVTHVDKYNTWKSTFANYFLLPEKDVSDYNLYPQHEYGFLQGELALAIDFSTRPATARVDANAVAPNAAYAMIYKGAIISEKGEIISATYSGQDLVNNQIGVSPVVYDNLENKVVVGCNTFSVTQNEAALPNGTRCTLVYYDQAGRPIPPTYPVVVQHCAYLRDHQLDVRYIESIELLAPWFTNSTKPNTMFIPVNLPLSAVEFRALVRYSNGDTVEMPVNSFNGDNGFRLDGITQYKPTTPGQISDAVILSYFFGDGEQASIAQPGAPRHMSNVYEIVAVPAQGAYSPRIYTYPYWDSASGYKLKHWLTDLDRKYCRDVTDVVTLNESSPVFQGQKYGEEQSMVFNLNMRDVSAIYEPWAFIQYSTITLYNPPTAPGRKWDVRHSYNEPGFNNMTVEFWTQTGGGNPARFATVTTVDEFLNAGYWSFAPMYDPRTEVKAPAPTHFDLVREDGTFSSAIPVAAFNQLPISSIALSTGTTLYIRWVLREEDGNELQLGVSAAICNQITAPTT</sequence>
<evidence type="ECO:0000313" key="3">
    <source>
        <dbReference type="Proteomes" id="UP000827517"/>
    </source>
</evidence>
<evidence type="ECO:0000313" key="2">
    <source>
        <dbReference type="EMBL" id="QZA70495.1"/>
    </source>
</evidence>
<dbReference type="KEGG" id="vg:77943899"/>
<feature type="region of interest" description="Disordered" evidence="1">
    <location>
        <begin position="1"/>
        <end position="24"/>
    </location>
</feature>
<dbReference type="GeneID" id="77943899"/>
<protein>
    <recommendedName>
        <fullName evidence="4">Virion structural protein</fullName>
    </recommendedName>
</protein>
<keyword evidence="3" id="KW-1185">Reference proteome</keyword>
<dbReference type="RefSeq" id="YP_010667760.1">
    <property type="nucleotide sequence ID" value="NC_070952.1"/>
</dbReference>
<evidence type="ECO:0000256" key="1">
    <source>
        <dbReference type="SAM" id="MobiDB-lite"/>
    </source>
</evidence>
<gene>
    <name evidence="2" type="primary">5</name>
    <name evidence="2" type="ORF">AH04_5</name>
</gene>
<proteinExistence type="predicted"/>
<evidence type="ECO:0008006" key="4">
    <source>
        <dbReference type="Google" id="ProtNLM"/>
    </source>
</evidence>
<dbReference type="EMBL" id="MZ501267">
    <property type="protein sequence ID" value="QZA70495.1"/>
    <property type="molecule type" value="Genomic_DNA"/>
</dbReference>
<reference evidence="2" key="1">
    <citation type="submission" date="2021-07" db="EMBL/GenBank/DDBJ databases">
        <authorList>
            <person name="Roth S.J."/>
            <person name="Krukonis G.P."/>
            <person name="Delesalle V.A."/>
        </authorList>
    </citation>
    <scope>NUCLEOTIDE SEQUENCE</scope>
</reference>
<accession>A0AAE7X0N9</accession>
<dbReference type="Proteomes" id="UP000827517">
    <property type="component" value="Segment"/>
</dbReference>